<evidence type="ECO:0008006" key="2">
    <source>
        <dbReference type="Google" id="ProtNLM"/>
    </source>
</evidence>
<organism evidence="1">
    <name type="scientific">bioreactor metagenome</name>
    <dbReference type="NCBI Taxonomy" id="1076179"/>
    <lineage>
        <taxon>unclassified sequences</taxon>
        <taxon>metagenomes</taxon>
        <taxon>ecological metagenomes</taxon>
    </lineage>
</organism>
<accession>A0A645B5A0</accession>
<dbReference type="AlphaFoldDB" id="A0A645B5A0"/>
<proteinExistence type="predicted"/>
<comment type="caution">
    <text evidence="1">The sequence shown here is derived from an EMBL/GenBank/DDBJ whole genome shotgun (WGS) entry which is preliminary data.</text>
</comment>
<name>A0A645B5A0_9ZZZZ</name>
<dbReference type="EMBL" id="VSSQ01017705">
    <property type="protein sequence ID" value="MPM60248.1"/>
    <property type="molecule type" value="Genomic_DNA"/>
</dbReference>
<gene>
    <name evidence="1" type="ORF">SDC9_107099</name>
</gene>
<protein>
    <recommendedName>
        <fullName evidence="2">Methyltransferase type 12 domain-containing protein</fullName>
    </recommendedName>
</protein>
<sequence length="103" mass="12213">MQTDLTMPNCLDDIGIYDNILINHYRLNKHQLKNIESHITDGGILFVCGFGHKHKADSKIRKEDLIQPTDFEDISKFFELIEYNENQDDRGFFVTYIFRKKMI</sequence>
<evidence type="ECO:0000313" key="1">
    <source>
        <dbReference type="EMBL" id="MPM60248.1"/>
    </source>
</evidence>
<reference evidence="1" key="1">
    <citation type="submission" date="2019-08" db="EMBL/GenBank/DDBJ databases">
        <authorList>
            <person name="Kucharzyk K."/>
            <person name="Murdoch R.W."/>
            <person name="Higgins S."/>
            <person name="Loffler F."/>
        </authorList>
    </citation>
    <scope>NUCLEOTIDE SEQUENCE</scope>
</reference>